<evidence type="ECO:0000256" key="2">
    <source>
        <dbReference type="ARBA" id="ARBA00022729"/>
    </source>
</evidence>
<dbReference type="Proteomes" id="UP000503820">
    <property type="component" value="Unassembled WGS sequence"/>
</dbReference>
<dbReference type="RefSeq" id="WP_205245158.1">
    <property type="nucleotide sequence ID" value="NZ_BLVP01000036.1"/>
</dbReference>
<keyword evidence="4" id="KW-0564">Palmitate</keyword>
<feature type="chain" id="PRO_5029666812" description="Curli production assembly protein CsgG" evidence="6">
    <location>
        <begin position="22"/>
        <end position="326"/>
    </location>
</feature>
<keyword evidence="5" id="KW-0449">Lipoprotein</keyword>
<feature type="signal peptide" evidence="6">
    <location>
        <begin position="1"/>
        <end position="21"/>
    </location>
</feature>
<dbReference type="EMBL" id="BLVP01000036">
    <property type="protein sequence ID" value="GFM38272.1"/>
    <property type="molecule type" value="Genomic_DNA"/>
</dbReference>
<keyword evidence="8" id="KW-1185">Reference proteome</keyword>
<accession>A0A7J0BYM8</accession>
<evidence type="ECO:0008006" key="9">
    <source>
        <dbReference type="Google" id="ProtNLM"/>
    </source>
</evidence>
<keyword evidence="2 6" id="KW-0732">Signal</keyword>
<proteinExistence type="predicted"/>
<dbReference type="PANTHER" id="PTHR41164:SF1">
    <property type="entry name" value="CURLI PRODUCTION ASSEMBLY_TRANSPORT COMPONENT CSGG"/>
    <property type="match status" value="1"/>
</dbReference>
<dbReference type="Pfam" id="PF03783">
    <property type="entry name" value="CsgG"/>
    <property type="match status" value="1"/>
</dbReference>
<evidence type="ECO:0000256" key="5">
    <source>
        <dbReference type="ARBA" id="ARBA00023288"/>
    </source>
</evidence>
<protein>
    <recommendedName>
        <fullName evidence="9">Curli production assembly protein CsgG</fullName>
    </recommendedName>
</protein>
<dbReference type="PANTHER" id="PTHR41164">
    <property type="entry name" value="CURLI PRODUCTION ASSEMBLY/TRANSPORT COMPONENT CSGG"/>
    <property type="match status" value="1"/>
</dbReference>
<evidence type="ECO:0000256" key="3">
    <source>
        <dbReference type="ARBA" id="ARBA00023136"/>
    </source>
</evidence>
<comment type="caution">
    <text evidence="7">The sequence shown here is derived from an EMBL/GenBank/DDBJ whole genome shotgun (WGS) entry which is preliminary data.</text>
</comment>
<dbReference type="GO" id="GO:0030288">
    <property type="term" value="C:outer membrane-bounded periplasmic space"/>
    <property type="evidence" value="ECO:0007669"/>
    <property type="project" value="InterPro"/>
</dbReference>
<gene>
    <name evidence="7" type="ORF">DSM19430T_29560</name>
</gene>
<evidence type="ECO:0000256" key="6">
    <source>
        <dbReference type="SAM" id="SignalP"/>
    </source>
</evidence>
<evidence type="ECO:0000313" key="8">
    <source>
        <dbReference type="Proteomes" id="UP000503820"/>
    </source>
</evidence>
<evidence type="ECO:0000256" key="4">
    <source>
        <dbReference type="ARBA" id="ARBA00023139"/>
    </source>
</evidence>
<name>A0A7J0BYM8_9BACT</name>
<dbReference type="AlphaFoldDB" id="A0A7J0BYM8"/>
<dbReference type="InterPro" id="IPR005534">
    <property type="entry name" value="Curli_assmbl/transp-comp_CsgG"/>
</dbReference>
<reference evidence="7 8" key="1">
    <citation type="submission" date="2020-05" db="EMBL/GenBank/DDBJ databases">
        <title>Draft genome sequence of Desulfovibrio psychrotolerans JS1T.</title>
        <authorList>
            <person name="Ueno A."/>
            <person name="Tamazawa S."/>
            <person name="Tamamura S."/>
            <person name="Murakami T."/>
            <person name="Kiyama T."/>
            <person name="Inomata H."/>
            <person name="Amano Y."/>
            <person name="Miyakawa K."/>
            <person name="Tamaki H."/>
            <person name="Naganuma T."/>
            <person name="Kaneko K."/>
        </authorList>
    </citation>
    <scope>NUCLEOTIDE SEQUENCE [LARGE SCALE GENOMIC DNA]</scope>
    <source>
        <strain evidence="7 8">JS1</strain>
    </source>
</reference>
<keyword evidence="3" id="KW-0472">Membrane</keyword>
<organism evidence="7 8">
    <name type="scientific">Desulfovibrio psychrotolerans</name>
    <dbReference type="NCBI Taxonomy" id="415242"/>
    <lineage>
        <taxon>Bacteria</taxon>
        <taxon>Pseudomonadati</taxon>
        <taxon>Thermodesulfobacteriota</taxon>
        <taxon>Desulfovibrionia</taxon>
        <taxon>Desulfovibrionales</taxon>
        <taxon>Desulfovibrionaceae</taxon>
        <taxon>Desulfovibrio</taxon>
    </lineage>
</organism>
<evidence type="ECO:0000313" key="7">
    <source>
        <dbReference type="EMBL" id="GFM38272.1"/>
    </source>
</evidence>
<keyword evidence="1" id="KW-1003">Cell membrane</keyword>
<sequence>MIVMLQRLLTVLACLSLCACATVQKPEKIDSTGPKQVVSPVIAKAADEPYKGLKRKVAIARFTNESKYGQSFFLDENNDRIGKQAVDILSNKLMATEKFILLERADLDKVQKELGIGNASPLRNMADYLIVGSISEFGRKETGDVGIFSRTKKQVAFAKVNIRLVDVYTGEIIYSEEGEGEAFSEAGSVFGVGARQGYDSSINDKAIDAAITDVASNLIENLMNKPWRSYILGSEEGLYIMGGGASQGIKAGDVFDVMQEGKKVNNPQTNTLITLPGKKVASLRVAQTAGSSAADEVSFCSLESGDLAQWDAARQYDTLIIQAPAR</sequence>
<dbReference type="PROSITE" id="PS51257">
    <property type="entry name" value="PROKAR_LIPOPROTEIN"/>
    <property type="match status" value="1"/>
</dbReference>
<dbReference type="Gene3D" id="3.40.50.10610">
    <property type="entry name" value="ABC-type transport auxiliary lipoprotein component"/>
    <property type="match status" value="1"/>
</dbReference>
<evidence type="ECO:0000256" key="1">
    <source>
        <dbReference type="ARBA" id="ARBA00022475"/>
    </source>
</evidence>